<reference evidence="2" key="1">
    <citation type="submission" date="2016-07" db="EMBL/GenBank/DDBJ databases">
        <authorList>
            <person name="Florea S."/>
            <person name="Webb J.S."/>
            <person name="Jaromczyk J."/>
            <person name="Schardl C.L."/>
        </authorList>
    </citation>
    <scope>NUCLEOTIDE SEQUENCE [LARGE SCALE GENOMIC DNA]</scope>
    <source>
        <strain evidence="2">MIT 01-6242</strain>
    </source>
</reference>
<proteinExistence type="predicted"/>
<dbReference type="Proteomes" id="UP000092884">
    <property type="component" value="Chromosome"/>
</dbReference>
<evidence type="ECO:0000313" key="1">
    <source>
        <dbReference type="EMBL" id="ANV98243.1"/>
    </source>
</evidence>
<protein>
    <submittedName>
        <fullName evidence="1">Uncharacterized protein</fullName>
    </submittedName>
</protein>
<keyword evidence="2" id="KW-1185">Reference proteome</keyword>
<dbReference type="KEGG" id="het:BBW65_05280"/>
<evidence type="ECO:0000313" key="2">
    <source>
        <dbReference type="Proteomes" id="UP000092884"/>
    </source>
</evidence>
<sequence length="114" mass="12686">MRLCFLAILESLRAFFLNLGLGSYVLLVIPESLKFSFFSSCFEQTTLYAILESPRISLKGGQGELIASVPLIPLNNPHNPSIALARLVQDYIDLESFFGSTRLVLEAVFIAFLK</sequence>
<accession>A0A1B1U633</accession>
<dbReference type="STRING" id="222136.BBW65_05280"/>
<organism evidence="1 2">
    <name type="scientific">Helicobacter enhydrae</name>
    <dbReference type="NCBI Taxonomy" id="222136"/>
    <lineage>
        <taxon>Bacteria</taxon>
        <taxon>Pseudomonadati</taxon>
        <taxon>Campylobacterota</taxon>
        <taxon>Epsilonproteobacteria</taxon>
        <taxon>Campylobacterales</taxon>
        <taxon>Helicobacteraceae</taxon>
        <taxon>Helicobacter</taxon>
    </lineage>
</organism>
<dbReference type="AlphaFoldDB" id="A0A1B1U633"/>
<dbReference type="EMBL" id="CP016503">
    <property type="protein sequence ID" value="ANV98243.1"/>
    <property type="molecule type" value="Genomic_DNA"/>
</dbReference>
<gene>
    <name evidence="1" type="ORF">BBW65_05280</name>
</gene>
<name>A0A1B1U633_9HELI</name>